<dbReference type="InterPro" id="IPR018289">
    <property type="entry name" value="MULE_transposase_dom"/>
</dbReference>
<dbReference type="OMA" id="MVITYNS"/>
<dbReference type="EMBL" id="UYSL01020736">
    <property type="protein sequence ID" value="VDL75959.1"/>
    <property type="molecule type" value="Genomic_DNA"/>
</dbReference>
<name>A0A0N4Y847_NIPBR</name>
<keyword evidence="3" id="KW-1185">Reference proteome</keyword>
<dbReference type="Pfam" id="PF10551">
    <property type="entry name" value="MULE"/>
    <property type="match status" value="1"/>
</dbReference>
<evidence type="ECO:0000259" key="1">
    <source>
        <dbReference type="Pfam" id="PF10551"/>
    </source>
</evidence>
<evidence type="ECO:0000313" key="2">
    <source>
        <dbReference type="EMBL" id="VDL75959.1"/>
    </source>
</evidence>
<reference evidence="4" key="1">
    <citation type="submission" date="2017-02" db="UniProtKB">
        <authorList>
            <consortium name="WormBaseParasite"/>
        </authorList>
    </citation>
    <scope>IDENTIFICATION</scope>
</reference>
<gene>
    <name evidence="2" type="ORF">NBR_LOCUS12370</name>
</gene>
<dbReference type="STRING" id="27835.A0A0N4Y847"/>
<dbReference type="Proteomes" id="UP000271162">
    <property type="component" value="Unassembled WGS sequence"/>
</dbReference>
<accession>A0A0N4Y847</accession>
<protein>
    <submittedName>
        <fullName evidence="4">MULE domain-containing protein</fullName>
    </submittedName>
</protein>
<proteinExistence type="predicted"/>
<sequence length="194" mass="22582">MEYIIKKLRKDDPTKSTKLSFVVRRDLQNIVARYMKPGWRHEDDVTSIQLRHDESNPDDGIRLFEPPRDPHGTGFSIDEFKRNNRIPSVIITPTMLSWLKKYSSKGVTLDDTLHTTRYNLRLATLMVTDKKDRGLPAAFLLSGTMTTADVQRMFLEIQKLMPEFEPRKIVTDEAPCFYNGFRAVFPQANTRLQY</sequence>
<dbReference type="WBParaSite" id="NBR_0001236901-mRNA-1">
    <property type="protein sequence ID" value="NBR_0001236901-mRNA-1"/>
    <property type="gene ID" value="NBR_0001236901"/>
</dbReference>
<evidence type="ECO:0000313" key="3">
    <source>
        <dbReference type="Proteomes" id="UP000271162"/>
    </source>
</evidence>
<dbReference type="AlphaFoldDB" id="A0A0N4Y847"/>
<evidence type="ECO:0000313" key="4">
    <source>
        <dbReference type="WBParaSite" id="NBR_0001236901-mRNA-1"/>
    </source>
</evidence>
<feature type="domain" description="MULE transposase" evidence="1">
    <location>
        <begin position="107"/>
        <end position="191"/>
    </location>
</feature>
<reference evidence="2 3" key="2">
    <citation type="submission" date="2018-11" db="EMBL/GenBank/DDBJ databases">
        <authorList>
            <consortium name="Pathogen Informatics"/>
        </authorList>
    </citation>
    <scope>NUCLEOTIDE SEQUENCE [LARGE SCALE GENOMIC DNA]</scope>
</reference>
<organism evidence="4">
    <name type="scientific">Nippostrongylus brasiliensis</name>
    <name type="common">Rat hookworm</name>
    <dbReference type="NCBI Taxonomy" id="27835"/>
    <lineage>
        <taxon>Eukaryota</taxon>
        <taxon>Metazoa</taxon>
        <taxon>Ecdysozoa</taxon>
        <taxon>Nematoda</taxon>
        <taxon>Chromadorea</taxon>
        <taxon>Rhabditida</taxon>
        <taxon>Rhabditina</taxon>
        <taxon>Rhabditomorpha</taxon>
        <taxon>Strongyloidea</taxon>
        <taxon>Heligmosomidae</taxon>
        <taxon>Nippostrongylus</taxon>
    </lineage>
</organism>